<dbReference type="AlphaFoldDB" id="A0A923N2J4"/>
<gene>
    <name evidence="2" type="ORF">H8R25_17280</name>
</gene>
<dbReference type="EMBL" id="JACRUL010000080">
    <property type="protein sequence ID" value="MBC5846171.1"/>
    <property type="molecule type" value="Genomic_DNA"/>
</dbReference>
<keyword evidence="1" id="KW-1133">Transmembrane helix</keyword>
<comment type="caution">
    <text evidence="2">The sequence shown here is derived from an EMBL/GenBank/DDBJ whole genome shotgun (WGS) entry which is preliminary data.</text>
</comment>
<keyword evidence="3" id="KW-1185">Reference proteome</keyword>
<evidence type="ECO:0000313" key="2">
    <source>
        <dbReference type="EMBL" id="MBC5846171.1"/>
    </source>
</evidence>
<name>A0A923N2J4_9FLAO</name>
<keyword evidence="1" id="KW-0472">Membrane</keyword>
<organism evidence="2 3">
    <name type="scientific">Flavobacterium muglaense</name>
    <dbReference type="NCBI Taxonomy" id="2764716"/>
    <lineage>
        <taxon>Bacteria</taxon>
        <taxon>Pseudomonadati</taxon>
        <taxon>Bacteroidota</taxon>
        <taxon>Flavobacteriia</taxon>
        <taxon>Flavobacteriales</taxon>
        <taxon>Flavobacteriaceae</taxon>
        <taxon>Flavobacterium</taxon>
    </lineage>
</organism>
<dbReference type="RefSeq" id="WP_187021550.1">
    <property type="nucleotide sequence ID" value="NZ_JACRUK010000079.1"/>
</dbReference>
<evidence type="ECO:0008006" key="4">
    <source>
        <dbReference type="Google" id="ProtNLM"/>
    </source>
</evidence>
<dbReference type="Proteomes" id="UP000641454">
    <property type="component" value="Unassembled WGS sequence"/>
</dbReference>
<keyword evidence="1" id="KW-0812">Transmembrane</keyword>
<proteinExistence type="predicted"/>
<sequence length="192" mass="20549">MVTKITFQKIKHFKQAFSSAVNVLIVSLYSILTTAISTQLAVVLVFVFVAPIAYCQSSNCQGVLKVAKDRNTKSVSTNGTYYAMEISNTGSATAIYNLNAVNVNSSCTNNDGTSTSTNVNLTIQIVDTNLQTISTISIPAGETVRFLVSVKPPIGTPYSKWNCTQIIATSTSCAGYSIDTTLHTLVSDPTQE</sequence>
<evidence type="ECO:0000313" key="3">
    <source>
        <dbReference type="Proteomes" id="UP000641454"/>
    </source>
</evidence>
<protein>
    <recommendedName>
        <fullName evidence="4">Fn3-like domain-containing protein</fullName>
    </recommendedName>
</protein>
<reference evidence="2 3" key="1">
    <citation type="submission" date="2020-08" db="EMBL/GenBank/DDBJ databases">
        <title>Description of novel Flavobacterium F-392 isolate.</title>
        <authorList>
            <person name="Saticioglu I.B."/>
            <person name="Duman M."/>
            <person name="Altun S."/>
        </authorList>
    </citation>
    <scope>NUCLEOTIDE SEQUENCE [LARGE SCALE GENOMIC DNA]</scope>
    <source>
        <strain evidence="2 3">F-392</strain>
    </source>
</reference>
<feature type="transmembrane region" description="Helical" evidence="1">
    <location>
        <begin position="21"/>
        <end position="54"/>
    </location>
</feature>
<evidence type="ECO:0000256" key="1">
    <source>
        <dbReference type="SAM" id="Phobius"/>
    </source>
</evidence>
<accession>A0A923N2J4</accession>